<dbReference type="RefSeq" id="WP_012389732.1">
    <property type="nucleotide sequence ID" value="NC_010602.1"/>
</dbReference>
<dbReference type="AlphaFoldDB" id="B0SNA5"/>
<evidence type="ECO:0000313" key="2">
    <source>
        <dbReference type="Proteomes" id="UP000001847"/>
    </source>
</evidence>
<name>B0SNA5_LEPBP</name>
<reference evidence="1 2" key="1">
    <citation type="journal article" date="2008" name="PLoS ONE">
        <title>Genome sequence of the saprophyte Leptospira biflexa provides insights into the evolution of Leptospira and the pathogenesis of leptospirosis.</title>
        <authorList>
            <person name="Picardeau M."/>
            <person name="Bulach D.M."/>
            <person name="Bouchier C."/>
            <person name="Zuerner R.L."/>
            <person name="Zidane N."/>
            <person name="Wilson P.J."/>
            <person name="Creno S."/>
            <person name="Kuczek E.S."/>
            <person name="Bommezzadri S."/>
            <person name="Davis J.C."/>
            <person name="McGrath A."/>
            <person name="Johnson M.J."/>
            <person name="Boursaux-Eude C."/>
            <person name="Seemann T."/>
            <person name="Rouy Z."/>
            <person name="Coppel R.L."/>
            <person name="Rood J.I."/>
            <person name="Lajus A."/>
            <person name="Davies J.K."/>
            <person name="Medigue C."/>
            <person name="Adler B."/>
        </authorList>
    </citation>
    <scope>NUCLEOTIDE SEQUENCE [LARGE SCALE GENOMIC DNA]</scope>
    <source>
        <strain evidence="2">Patoc 1 / ATCC 23582 / Paris</strain>
    </source>
</reference>
<dbReference type="BioCyc" id="LBIF456481:LEPBI_RS13740-MONOMER"/>
<dbReference type="HOGENOM" id="CLU_1667218_0_0_12"/>
<dbReference type="KEGG" id="lbi:LEPBI_I2795"/>
<sequence>MMKIKTHGIFWDESQVNHWRMIFIIVLFFTLFCKPSDLENANDLYSQEFGETQILLCLLKGPICSLQQNRIAIRPLVHLEFNNASLANSGPVTLNFSSQEWSPNWTTGKDGDVNGGINFNTNNRYYSSLLGEDASLPLGANPRTLCAWIKPSQLPTDG</sequence>
<organism evidence="1 2">
    <name type="scientific">Leptospira biflexa serovar Patoc (strain Patoc 1 / ATCC 23582 / Paris)</name>
    <dbReference type="NCBI Taxonomy" id="456481"/>
    <lineage>
        <taxon>Bacteria</taxon>
        <taxon>Pseudomonadati</taxon>
        <taxon>Spirochaetota</taxon>
        <taxon>Spirochaetia</taxon>
        <taxon>Leptospirales</taxon>
        <taxon>Leptospiraceae</taxon>
        <taxon>Leptospira</taxon>
    </lineage>
</organism>
<protein>
    <submittedName>
        <fullName evidence="1">Uncharacterized protein</fullName>
    </submittedName>
</protein>
<accession>B0SNA5</accession>
<dbReference type="Proteomes" id="UP000001847">
    <property type="component" value="Chromosome I"/>
</dbReference>
<keyword evidence="2" id="KW-1185">Reference proteome</keyword>
<dbReference type="EMBL" id="CP000786">
    <property type="protein sequence ID" value="ABZ98872.1"/>
    <property type="molecule type" value="Genomic_DNA"/>
</dbReference>
<gene>
    <name evidence="1" type="ordered locus">LEPBI_I2795</name>
</gene>
<dbReference type="STRING" id="456481.LEPBI_I2795"/>
<evidence type="ECO:0000313" key="1">
    <source>
        <dbReference type="EMBL" id="ABZ98872.1"/>
    </source>
</evidence>
<proteinExistence type="predicted"/>
<dbReference type="OrthoDB" id="341917at2"/>